<reference evidence="1 2" key="2">
    <citation type="journal article" date="2010" name="Stand. Genomic Sci.">
        <title>Complete genome sequence of Chitinophaga pinensis type strain (UQM 2034).</title>
        <authorList>
            <person name="Glavina Del Rio T."/>
            <person name="Abt B."/>
            <person name="Spring S."/>
            <person name="Lapidus A."/>
            <person name="Nolan M."/>
            <person name="Tice H."/>
            <person name="Copeland A."/>
            <person name="Cheng J.F."/>
            <person name="Chen F."/>
            <person name="Bruce D."/>
            <person name="Goodwin L."/>
            <person name="Pitluck S."/>
            <person name="Ivanova N."/>
            <person name="Mavromatis K."/>
            <person name="Mikhailova N."/>
            <person name="Pati A."/>
            <person name="Chen A."/>
            <person name="Palaniappan K."/>
            <person name="Land M."/>
            <person name="Hauser L."/>
            <person name="Chang Y.J."/>
            <person name="Jeffries C.D."/>
            <person name="Chain P."/>
            <person name="Saunders E."/>
            <person name="Detter J.C."/>
            <person name="Brettin T."/>
            <person name="Rohde M."/>
            <person name="Goker M."/>
            <person name="Bristow J."/>
            <person name="Eisen J.A."/>
            <person name="Markowitz V."/>
            <person name="Hugenholtz P."/>
            <person name="Kyrpides N.C."/>
            <person name="Klenk H.P."/>
            <person name="Lucas S."/>
        </authorList>
    </citation>
    <scope>NUCLEOTIDE SEQUENCE [LARGE SCALE GENOMIC DNA]</scope>
    <source>
        <strain evidence="2">ATCC 43595 / DSM 2588 / LMG 13176 / NBRC 15968 / NCIMB 11800 / UQM 2034</strain>
    </source>
</reference>
<evidence type="ECO:0000313" key="2">
    <source>
        <dbReference type="Proteomes" id="UP000002215"/>
    </source>
</evidence>
<dbReference type="KEGG" id="cpi:Cpin_3861"/>
<protein>
    <submittedName>
        <fullName evidence="1">Uncharacterized protein</fullName>
    </submittedName>
</protein>
<evidence type="ECO:0000313" key="1">
    <source>
        <dbReference type="EMBL" id="ACU61323.1"/>
    </source>
</evidence>
<dbReference type="Proteomes" id="UP000002215">
    <property type="component" value="Chromosome"/>
</dbReference>
<accession>A0A979GSC1</accession>
<reference evidence="2" key="1">
    <citation type="submission" date="2009-08" db="EMBL/GenBank/DDBJ databases">
        <title>The complete genome of Chitinophaga pinensis DSM 2588.</title>
        <authorList>
            <consortium name="US DOE Joint Genome Institute (JGI-PGF)"/>
            <person name="Lucas S."/>
            <person name="Copeland A."/>
            <person name="Lapidus A."/>
            <person name="Glavina del Rio T."/>
            <person name="Dalin E."/>
            <person name="Tice H."/>
            <person name="Bruce D."/>
            <person name="Goodwin L."/>
            <person name="Pitluck S."/>
            <person name="Kyrpides N."/>
            <person name="Mavromatis K."/>
            <person name="Ivanova N."/>
            <person name="Mikhailova N."/>
            <person name="Sims D."/>
            <person name="Meinche L."/>
            <person name="Brettin T."/>
            <person name="Detter J.C."/>
            <person name="Han C."/>
            <person name="Larimer F."/>
            <person name="Land M."/>
            <person name="Hauser L."/>
            <person name="Markowitz V."/>
            <person name="Cheng J.-F."/>
            <person name="Hugenholtz P."/>
            <person name="Woyke T."/>
            <person name="Wu D."/>
            <person name="Spring S."/>
            <person name="Klenk H.-P."/>
            <person name="Eisen J.A."/>
        </authorList>
    </citation>
    <scope>NUCLEOTIDE SEQUENCE [LARGE SCALE GENOMIC DNA]</scope>
    <source>
        <strain evidence="2">ATCC 43595 / DSM 2588 / LMG 13176 / NBRC 15968 / NCIMB 11800 / UQM 2034</strain>
    </source>
</reference>
<gene>
    <name evidence="1" type="ordered locus">Cpin_3861</name>
</gene>
<sequence length="145" mass="15897">MSNTSLGSINLNPDLLKPLVESEIKGALTRALGDPEKVVGAIVAQCLNQKVDDRGVVSNSSYDNKYNFMDIVFRNIIHAAAKEEMIKWASENTEVIRAAVIKEISSKKGVTSFAKAVVDGVVSCMQNTYKVSVEMKMASGEKERW</sequence>
<dbReference type="EMBL" id="CP001699">
    <property type="protein sequence ID" value="ACU61323.1"/>
    <property type="molecule type" value="Genomic_DNA"/>
</dbReference>
<organism evidence="1 2">
    <name type="scientific">Chitinophaga pinensis (strain ATCC 43595 / DSM 2588 / LMG 13176 / NBRC 15968 / NCIMB 11800 / UQM 2034)</name>
    <dbReference type="NCBI Taxonomy" id="485918"/>
    <lineage>
        <taxon>Bacteria</taxon>
        <taxon>Pseudomonadati</taxon>
        <taxon>Bacteroidota</taxon>
        <taxon>Chitinophagia</taxon>
        <taxon>Chitinophagales</taxon>
        <taxon>Chitinophagaceae</taxon>
        <taxon>Chitinophaga</taxon>
    </lineage>
</organism>
<proteinExistence type="predicted"/>
<dbReference type="AlphaFoldDB" id="A0A979GSC1"/>
<dbReference type="RefSeq" id="WP_012791496.1">
    <property type="nucleotide sequence ID" value="NC_013132.1"/>
</dbReference>
<name>A0A979GSC1_CHIPD</name>